<evidence type="ECO:0000313" key="2">
    <source>
        <dbReference type="Proteomes" id="UP001177003"/>
    </source>
</evidence>
<accession>A0AA35YVM0</accession>
<name>A0AA35YVM0_LACSI</name>
<dbReference type="AlphaFoldDB" id="A0AA35YVM0"/>
<protein>
    <submittedName>
        <fullName evidence="1">Uncharacterized protein</fullName>
    </submittedName>
</protein>
<gene>
    <name evidence="1" type="ORF">LSALG_LOCUS20806</name>
</gene>
<evidence type="ECO:0000313" key="1">
    <source>
        <dbReference type="EMBL" id="CAI9281090.1"/>
    </source>
</evidence>
<sequence>MAGDEHVQCGHVHRAYLFEGPNFFLFLLYSVFSPNVNPSTLIVVPTQEGQGSISQIAAEQKLIAYNIYNFIRLNNTKQRSRGFRNLRHISRHYLLCSFTKRELRGEIVNIIGCWGRITFKDGDFIFLFRDWVYQPRFQLKALGSKKSDAERLLINLLSGPFFVCFSNSSLVSLIAGSSDSASEESMVSDFLEDG</sequence>
<organism evidence="1 2">
    <name type="scientific">Lactuca saligna</name>
    <name type="common">Willowleaf lettuce</name>
    <dbReference type="NCBI Taxonomy" id="75948"/>
    <lineage>
        <taxon>Eukaryota</taxon>
        <taxon>Viridiplantae</taxon>
        <taxon>Streptophyta</taxon>
        <taxon>Embryophyta</taxon>
        <taxon>Tracheophyta</taxon>
        <taxon>Spermatophyta</taxon>
        <taxon>Magnoliopsida</taxon>
        <taxon>eudicotyledons</taxon>
        <taxon>Gunneridae</taxon>
        <taxon>Pentapetalae</taxon>
        <taxon>asterids</taxon>
        <taxon>campanulids</taxon>
        <taxon>Asterales</taxon>
        <taxon>Asteraceae</taxon>
        <taxon>Cichorioideae</taxon>
        <taxon>Cichorieae</taxon>
        <taxon>Lactucinae</taxon>
        <taxon>Lactuca</taxon>
    </lineage>
</organism>
<reference evidence="1" key="1">
    <citation type="submission" date="2023-04" db="EMBL/GenBank/DDBJ databases">
        <authorList>
            <person name="Vijverberg K."/>
            <person name="Xiong W."/>
            <person name="Schranz E."/>
        </authorList>
    </citation>
    <scope>NUCLEOTIDE SEQUENCE</scope>
</reference>
<proteinExistence type="predicted"/>
<dbReference type="EMBL" id="OX465080">
    <property type="protein sequence ID" value="CAI9281090.1"/>
    <property type="molecule type" value="Genomic_DNA"/>
</dbReference>
<dbReference type="Proteomes" id="UP001177003">
    <property type="component" value="Chromosome 4"/>
</dbReference>
<keyword evidence="2" id="KW-1185">Reference proteome</keyword>